<dbReference type="RefSeq" id="XP_031021842.1">
    <property type="nucleotide sequence ID" value="XM_031172186.1"/>
</dbReference>
<dbReference type="InterPro" id="IPR051047">
    <property type="entry name" value="AccD/PCCB"/>
</dbReference>
<dbReference type="AlphaFoldDB" id="A0A507BJA2"/>
<keyword evidence="3" id="KW-1185">Reference proteome</keyword>
<dbReference type="Pfam" id="PF01039">
    <property type="entry name" value="Carboxyl_trans"/>
    <property type="match status" value="1"/>
</dbReference>
<dbReference type="Gene3D" id="3.30.530.20">
    <property type="match status" value="1"/>
</dbReference>
<dbReference type="STRING" id="1806994.A0A507BJA2"/>
<dbReference type="Gene3D" id="3.90.226.10">
    <property type="entry name" value="2-enoyl-CoA Hydratase, Chain A, domain 1"/>
    <property type="match status" value="2"/>
</dbReference>
<evidence type="ECO:0000313" key="3">
    <source>
        <dbReference type="Proteomes" id="UP000319731"/>
    </source>
</evidence>
<gene>
    <name evidence="2" type="ORF">SmJEL517_g06260</name>
</gene>
<dbReference type="SUPFAM" id="SSF55961">
    <property type="entry name" value="Bet v1-like"/>
    <property type="match status" value="1"/>
</dbReference>
<sequence>MVWDAFKDIEIKATNERFYSVLTDVPNWPQWDVDLEKSFLKDPSAPAKEGAPGHLKMKNGREFDFNLGRLDPTGYTCYITKLPGASAEWYWDYSKRNGDVATVRMGVKFTGFATFIYKALLAKEVAVAFDNCVPELKKADVDELDHRRKLASQFLETDPGVIRQREQGKLTPRERIALLIDPNTALREFGSVAGKGHYTNNKLVDFTRANFVTGRATVISRNVVVGADDFTVRGGHADGAIWRKQLYGEQMAREYRIPVIRLIDGSSGGGSVTTILKNGSSPLPHQVNFPTMINLLQDAPVAAAVLGPAVGMGAARATLTHFTVVCRGLGQLFAAGPPVVYSAWHVRLSKEELGGADVHIPNGTFDNEAISELECMNQIRQWLSYMPQNTSHLPPRAPPPVAIPSQESLLTAIPKKQTRSYDPRTAYLSTILDPNSFFEIGRGWGQEISTGWGRIDGFVVGIIASDPRHGAGAMTHISSRKLSRFVQIADLFNIPIVSFVDQPGFAIGLKAESEATIRFGSGAAASVYLTQLPWFTVIVRKAFGVAGGVMVSRGDANAQGGGLHDRVAWPSGSWGSLPLEGGIEAAYKRELTEAGPNADKRRKELLAQFDEVLSPYRSAEQFDIEEIISPVDTRQYLVDWVRIMYENRLPQRLAPGFRKLGYFPF</sequence>
<dbReference type="SUPFAM" id="SSF52096">
    <property type="entry name" value="ClpP/crotonase"/>
    <property type="match status" value="2"/>
</dbReference>
<dbReference type="PANTHER" id="PTHR43842">
    <property type="entry name" value="PROPIONYL-COA CARBOXYLASE BETA CHAIN"/>
    <property type="match status" value="1"/>
</dbReference>
<dbReference type="OrthoDB" id="59377at2759"/>
<dbReference type="GeneID" id="42007483"/>
<dbReference type="GO" id="GO:0004658">
    <property type="term" value="F:propionyl-CoA carboxylase activity"/>
    <property type="evidence" value="ECO:0007669"/>
    <property type="project" value="TreeGrafter"/>
</dbReference>
<dbReference type="InterPro" id="IPR011763">
    <property type="entry name" value="COA_CT_C"/>
</dbReference>
<dbReference type="PROSITE" id="PS50989">
    <property type="entry name" value="COA_CT_CTER"/>
    <property type="match status" value="1"/>
</dbReference>
<dbReference type="Proteomes" id="UP000319731">
    <property type="component" value="Unassembled WGS sequence"/>
</dbReference>
<evidence type="ECO:0000259" key="1">
    <source>
        <dbReference type="PROSITE" id="PS50989"/>
    </source>
</evidence>
<evidence type="ECO:0000313" key="2">
    <source>
        <dbReference type="EMBL" id="TPX30097.1"/>
    </source>
</evidence>
<accession>A0A507BJA2</accession>
<organism evidence="2 3">
    <name type="scientific">Synchytrium microbalum</name>
    <dbReference type="NCBI Taxonomy" id="1806994"/>
    <lineage>
        <taxon>Eukaryota</taxon>
        <taxon>Fungi</taxon>
        <taxon>Fungi incertae sedis</taxon>
        <taxon>Chytridiomycota</taxon>
        <taxon>Chytridiomycota incertae sedis</taxon>
        <taxon>Chytridiomycetes</taxon>
        <taxon>Synchytriales</taxon>
        <taxon>Synchytriaceae</taxon>
        <taxon>Synchytrium</taxon>
    </lineage>
</organism>
<name>A0A507BJA2_9FUNG</name>
<dbReference type="InterPro" id="IPR029045">
    <property type="entry name" value="ClpP/crotonase-like_dom_sf"/>
</dbReference>
<protein>
    <submittedName>
        <fullName evidence="2">Acetyl-CoA carboxylase</fullName>
    </submittedName>
</protein>
<feature type="domain" description="CoA carboxyltransferase C-terminal" evidence="1">
    <location>
        <begin position="405"/>
        <end position="655"/>
    </location>
</feature>
<proteinExistence type="predicted"/>
<dbReference type="InterPro" id="IPR034733">
    <property type="entry name" value="AcCoA_carboxyl_beta"/>
</dbReference>
<dbReference type="InterPro" id="IPR023393">
    <property type="entry name" value="START-like_dom_sf"/>
</dbReference>
<dbReference type="PANTHER" id="PTHR43842:SF2">
    <property type="entry name" value="PROPIONYL-COA CARBOXYLASE BETA CHAIN, MITOCHONDRIAL"/>
    <property type="match status" value="1"/>
</dbReference>
<comment type="caution">
    <text evidence="2">The sequence shown here is derived from an EMBL/GenBank/DDBJ whole genome shotgun (WGS) entry which is preliminary data.</text>
</comment>
<dbReference type="EMBL" id="QEAO01000099">
    <property type="protein sequence ID" value="TPX30097.1"/>
    <property type="molecule type" value="Genomic_DNA"/>
</dbReference>
<reference evidence="2 3" key="1">
    <citation type="journal article" date="2019" name="Sci. Rep.">
        <title>Comparative genomics of chytrid fungi reveal insights into the obligate biotrophic and pathogenic lifestyle of Synchytrium endobioticum.</title>
        <authorList>
            <person name="van de Vossenberg B.T.L.H."/>
            <person name="Warris S."/>
            <person name="Nguyen H.D.T."/>
            <person name="van Gent-Pelzer M.P.E."/>
            <person name="Joly D.L."/>
            <person name="van de Geest H.C."/>
            <person name="Bonants P.J.M."/>
            <person name="Smith D.S."/>
            <person name="Levesque C.A."/>
            <person name="van der Lee T.A.J."/>
        </authorList>
    </citation>
    <scope>NUCLEOTIDE SEQUENCE [LARGE SCALE GENOMIC DNA]</scope>
    <source>
        <strain evidence="2 3">JEL517</strain>
    </source>
</reference>